<evidence type="ECO:0008006" key="3">
    <source>
        <dbReference type="Google" id="ProtNLM"/>
    </source>
</evidence>
<reference evidence="1" key="1">
    <citation type="submission" date="2015-08" db="EMBL/GenBank/DDBJ databases">
        <title>Complete DNA Sequence of Pseudomonas syringae pv. actinidiae, the Causal Agent of Kiwifruit Canker Disease.</title>
        <authorList>
            <person name="Rikkerink E.H.A."/>
            <person name="Fineran P.C."/>
        </authorList>
    </citation>
    <scope>NUCLEOTIDE SEQUENCE</scope>
    <source>
        <strain evidence="1">SkMP5</strain>
    </source>
</reference>
<evidence type="ECO:0000313" key="1">
    <source>
        <dbReference type="EMBL" id="GAP65338.1"/>
    </source>
</evidence>
<dbReference type="STRING" id="1475481.GCA_000953855_00637"/>
<dbReference type="RefSeq" id="WP_062535019.1">
    <property type="nucleotide sequence ID" value="NZ_DF970159.1"/>
</dbReference>
<name>A0A0K8QKF2_9GAMM</name>
<proteinExistence type="predicted"/>
<gene>
    <name evidence="1" type="ORF">MBSD_n0627</name>
</gene>
<protein>
    <recommendedName>
        <fullName evidence="3">Thioredoxin domain-containing protein</fullName>
    </recommendedName>
</protein>
<evidence type="ECO:0000313" key="2">
    <source>
        <dbReference type="Proteomes" id="UP000253740"/>
    </source>
</evidence>
<dbReference type="OrthoDB" id="9785445at2"/>
<organism evidence="1">
    <name type="scientific">Mizugakiibacter sediminis</name>
    <dbReference type="NCBI Taxonomy" id="1475481"/>
    <lineage>
        <taxon>Bacteria</taxon>
        <taxon>Pseudomonadati</taxon>
        <taxon>Pseudomonadota</taxon>
        <taxon>Gammaproteobacteria</taxon>
        <taxon>Lysobacterales</taxon>
        <taxon>Rhodanobacteraceae</taxon>
        <taxon>Mizugakiibacter</taxon>
    </lineage>
</organism>
<accession>A0A0K8QKF2</accession>
<dbReference type="AlphaFoldDB" id="A0A0K8QKF2"/>
<sequence length="182" mass="19534">MTPPRRPRLQLLLLLGVFAAPFLLALLLVRGGWLPGTKSYGTPVLPQRSLLDAPVTLVDGGRYAWKDARPRWTLAVLPGPDCAAACARELALLQAVRVRINKKDVQLRLLYLGAPPADAQARALLAGWAVGRDDAGRLAAFRPARADSLAAVLVEPDGTALTAYPAGYDAELLLKDLQKAIK</sequence>
<dbReference type="Proteomes" id="UP000253740">
    <property type="component" value="Unassembled WGS sequence"/>
</dbReference>
<keyword evidence="2" id="KW-1185">Reference proteome</keyword>
<dbReference type="EMBL" id="DF970159">
    <property type="protein sequence ID" value="GAP65338.1"/>
    <property type="molecule type" value="Genomic_DNA"/>
</dbReference>